<dbReference type="Proteomes" id="UP000325440">
    <property type="component" value="Unassembled WGS sequence"/>
</dbReference>
<gene>
    <name evidence="1" type="ORF">CINCED_3A015942</name>
</gene>
<proteinExistence type="predicted"/>
<evidence type="ECO:0000313" key="2">
    <source>
        <dbReference type="Proteomes" id="UP000325440"/>
    </source>
</evidence>
<reference evidence="1 2" key="1">
    <citation type="submission" date="2019-08" db="EMBL/GenBank/DDBJ databases">
        <authorList>
            <person name="Alioto T."/>
            <person name="Alioto T."/>
            <person name="Gomez Garrido J."/>
        </authorList>
    </citation>
    <scope>NUCLEOTIDE SEQUENCE [LARGE SCALE GENOMIC DNA]</scope>
</reference>
<name>A0A5E4NGP7_9HEMI</name>
<dbReference type="OrthoDB" id="6601778at2759"/>
<dbReference type="AlphaFoldDB" id="A0A5E4NGP7"/>
<sequence length="151" mass="17569">MNFNDMHTLAKRIDTKVKLLETKVAHPMNMMFHDNSSQGVKVLSLLNDTIQNVEKKKNKIEYIIKEENLAWSGMVKDYNSIAKFKSEVVAFLNEYENLWSSRYSNYKPYVSSDHGNLSNEELEPFDNLDIHDNRQIADQSLNDSFNITMSN</sequence>
<accession>A0A5E4NGP7</accession>
<evidence type="ECO:0000313" key="1">
    <source>
        <dbReference type="EMBL" id="VVC42908.1"/>
    </source>
</evidence>
<dbReference type="EMBL" id="CABPRJ010002048">
    <property type="protein sequence ID" value="VVC42908.1"/>
    <property type="molecule type" value="Genomic_DNA"/>
</dbReference>
<keyword evidence="2" id="KW-1185">Reference proteome</keyword>
<protein>
    <submittedName>
        <fullName evidence="1">Uncharacterized protein</fullName>
    </submittedName>
</protein>
<organism evidence="1 2">
    <name type="scientific">Cinara cedri</name>
    <dbReference type="NCBI Taxonomy" id="506608"/>
    <lineage>
        <taxon>Eukaryota</taxon>
        <taxon>Metazoa</taxon>
        <taxon>Ecdysozoa</taxon>
        <taxon>Arthropoda</taxon>
        <taxon>Hexapoda</taxon>
        <taxon>Insecta</taxon>
        <taxon>Pterygota</taxon>
        <taxon>Neoptera</taxon>
        <taxon>Paraneoptera</taxon>
        <taxon>Hemiptera</taxon>
        <taxon>Sternorrhyncha</taxon>
        <taxon>Aphidomorpha</taxon>
        <taxon>Aphidoidea</taxon>
        <taxon>Aphididae</taxon>
        <taxon>Lachninae</taxon>
        <taxon>Cinara</taxon>
    </lineage>
</organism>